<organism evidence="1 2">
    <name type="scientific">Aetokthonos hydrillicola Thurmond2011</name>
    <dbReference type="NCBI Taxonomy" id="2712845"/>
    <lineage>
        <taxon>Bacteria</taxon>
        <taxon>Bacillati</taxon>
        <taxon>Cyanobacteriota</taxon>
        <taxon>Cyanophyceae</taxon>
        <taxon>Nostocales</taxon>
        <taxon>Hapalosiphonaceae</taxon>
        <taxon>Aetokthonos</taxon>
    </lineage>
</organism>
<comment type="caution">
    <text evidence="1">The sequence shown here is derived from an EMBL/GenBank/DDBJ whole genome shotgun (WGS) entry which is preliminary data.</text>
</comment>
<gene>
    <name evidence="1" type="ORF">G7B40_025030</name>
</gene>
<dbReference type="Gene3D" id="3.30.420.40">
    <property type="match status" value="1"/>
</dbReference>
<accession>A0AAP5IA73</accession>
<dbReference type="AlphaFoldDB" id="A0AAP5IA73"/>
<sequence length="416" mass="45535">MVKVKYKAISSPDLVVTIDLGASLTKVIAMQYPKGEPTVLCMEPEVADVSLESLKECEIDGKPANGCWIGLPNGENYAIGFLARYKFGGNSLLKELKYDVAVPKICGLLWVLKEKWKLPNKLGIALAVLLPPSEGSDRSLLETKLKEALSNFSTPTGTMQVKLILFDAMTEGAGILFNRRRVLGEEFKNRTVAVAMIGYRNASLSVVARGVLSPGVSSDFGMAWMIDAFVRRCSGLSKEDPRIVQALVEAGDECSSEMLAKLSRKRKPEEIAEDATTIAESALRSRDDYARALIRWLSQQLSADVDEIIFCGGTAEYLRKELQEHFANRTLIWNGGVEISPDLDTLGMGNRIADVLGLHHAFVERVSKLIKQDNGSVTANASSSATPSTVFSSLEDNIVRSKTTRPKGFLEMPDKL</sequence>
<dbReference type="RefSeq" id="WP_208339069.1">
    <property type="nucleotide sequence ID" value="NZ_CAWQFN010000488.1"/>
</dbReference>
<evidence type="ECO:0000313" key="1">
    <source>
        <dbReference type="EMBL" id="MDR9897802.1"/>
    </source>
</evidence>
<protein>
    <submittedName>
        <fullName evidence="1">ParM/StbA family protein</fullName>
    </submittedName>
</protein>
<dbReference type="CDD" id="cd10227">
    <property type="entry name" value="ASKHA_NBD_ParM-like"/>
    <property type="match status" value="1"/>
</dbReference>
<proteinExistence type="predicted"/>
<reference evidence="2" key="1">
    <citation type="journal article" date="2021" name="Science">
        <title>Hunting the eagle killer: A cyanobacterial neurotoxin causes vacuolar myelinopathy.</title>
        <authorList>
            <person name="Breinlinger S."/>
            <person name="Phillips T.J."/>
            <person name="Haram B.N."/>
            <person name="Mares J."/>
            <person name="Martinez Yerena J.A."/>
            <person name="Hrouzek P."/>
            <person name="Sobotka R."/>
            <person name="Henderson W.M."/>
            <person name="Schmieder P."/>
            <person name="Williams S.M."/>
            <person name="Lauderdale J.D."/>
            <person name="Wilde H.D."/>
            <person name="Gerrin W."/>
            <person name="Kust A."/>
            <person name="Washington J.W."/>
            <person name="Wagner C."/>
            <person name="Geier B."/>
            <person name="Liebeke M."/>
            <person name="Enke H."/>
            <person name="Niedermeyer T.H.J."/>
            <person name="Wilde S.B."/>
        </authorList>
    </citation>
    <scope>NUCLEOTIDE SEQUENCE [LARGE SCALE GENOMIC DNA]</scope>
    <source>
        <strain evidence="2">Thurmond2011</strain>
    </source>
</reference>
<evidence type="ECO:0000313" key="2">
    <source>
        <dbReference type="Proteomes" id="UP000667802"/>
    </source>
</evidence>
<dbReference type="EMBL" id="JAALHA020000014">
    <property type="protein sequence ID" value="MDR9897802.1"/>
    <property type="molecule type" value="Genomic_DNA"/>
</dbReference>
<name>A0AAP5IA73_9CYAN</name>
<keyword evidence="2" id="KW-1185">Reference proteome</keyword>
<dbReference type="Proteomes" id="UP000667802">
    <property type="component" value="Unassembled WGS sequence"/>
</dbReference>